<evidence type="ECO:0000256" key="5">
    <source>
        <dbReference type="RuleBase" id="RU361277"/>
    </source>
</evidence>
<dbReference type="PROSITE" id="PS00059">
    <property type="entry name" value="ADH_ZINC"/>
    <property type="match status" value="1"/>
</dbReference>
<dbReference type="GO" id="GO:0016616">
    <property type="term" value="F:oxidoreductase activity, acting on the CH-OH group of donors, NAD or NADP as acceptor"/>
    <property type="evidence" value="ECO:0007669"/>
    <property type="project" value="InterPro"/>
</dbReference>
<comment type="similarity">
    <text evidence="5">Belongs to the zinc-containing alcohol dehydrogenase family.</text>
</comment>
<protein>
    <submittedName>
        <fullName evidence="7">NADP-dependent alcohol dehydrogenase</fullName>
    </submittedName>
</protein>
<dbReference type="AlphaFoldDB" id="A0A194XMA0"/>
<reference evidence="7 8" key="1">
    <citation type="submission" date="2015-10" db="EMBL/GenBank/DDBJ databases">
        <title>Full genome of DAOMC 229536 Phialocephala scopiformis, a fungal endophyte of spruce producing the potent anti-insectan compound rugulosin.</title>
        <authorList>
            <consortium name="DOE Joint Genome Institute"/>
            <person name="Walker A.K."/>
            <person name="Frasz S.L."/>
            <person name="Seifert K.A."/>
            <person name="Miller J.D."/>
            <person name="Mondo S.J."/>
            <person name="Labutti K."/>
            <person name="Lipzen A."/>
            <person name="Dockter R."/>
            <person name="Kennedy M."/>
            <person name="Grigoriev I.V."/>
            <person name="Spatafora J.W."/>
        </authorList>
    </citation>
    <scope>NUCLEOTIDE SEQUENCE [LARGE SCALE GENOMIC DNA]</scope>
    <source>
        <strain evidence="7 8">CBS 120377</strain>
    </source>
</reference>
<evidence type="ECO:0000256" key="3">
    <source>
        <dbReference type="ARBA" id="ARBA00022833"/>
    </source>
</evidence>
<dbReference type="Gene3D" id="3.90.180.10">
    <property type="entry name" value="Medium-chain alcohol dehydrogenases, catalytic domain"/>
    <property type="match status" value="1"/>
</dbReference>
<evidence type="ECO:0000256" key="1">
    <source>
        <dbReference type="ARBA" id="ARBA00001947"/>
    </source>
</evidence>
<gene>
    <name evidence="7" type="ORF">LY89DRAFT_418273</name>
</gene>
<keyword evidence="2 5" id="KW-0479">Metal-binding</keyword>
<name>A0A194XMA0_MOLSC</name>
<dbReference type="InParanoid" id="A0A194XMA0"/>
<organism evidence="7 8">
    <name type="scientific">Mollisia scopiformis</name>
    <name type="common">Conifer needle endophyte fungus</name>
    <name type="synonym">Phialocephala scopiformis</name>
    <dbReference type="NCBI Taxonomy" id="149040"/>
    <lineage>
        <taxon>Eukaryota</taxon>
        <taxon>Fungi</taxon>
        <taxon>Dikarya</taxon>
        <taxon>Ascomycota</taxon>
        <taxon>Pezizomycotina</taxon>
        <taxon>Leotiomycetes</taxon>
        <taxon>Helotiales</taxon>
        <taxon>Mollisiaceae</taxon>
        <taxon>Mollisia</taxon>
    </lineage>
</organism>
<comment type="cofactor">
    <cofactor evidence="1 5">
        <name>Zn(2+)</name>
        <dbReference type="ChEBI" id="CHEBI:29105"/>
    </cofactor>
</comment>
<dbReference type="OrthoDB" id="1879366at2759"/>
<proteinExistence type="inferred from homology"/>
<dbReference type="InterPro" id="IPR047109">
    <property type="entry name" value="CAD-like"/>
</dbReference>
<dbReference type="GO" id="GO:0008270">
    <property type="term" value="F:zinc ion binding"/>
    <property type="evidence" value="ECO:0007669"/>
    <property type="project" value="InterPro"/>
</dbReference>
<accession>A0A194XMA0</accession>
<evidence type="ECO:0000256" key="2">
    <source>
        <dbReference type="ARBA" id="ARBA00022723"/>
    </source>
</evidence>
<dbReference type="InterPro" id="IPR020843">
    <property type="entry name" value="ER"/>
</dbReference>
<dbReference type="GeneID" id="28817111"/>
<dbReference type="KEGG" id="psco:LY89DRAFT_418273"/>
<dbReference type="STRING" id="149040.A0A194XMA0"/>
<dbReference type="Proteomes" id="UP000070700">
    <property type="component" value="Unassembled WGS sequence"/>
</dbReference>
<dbReference type="RefSeq" id="XP_018075252.1">
    <property type="nucleotide sequence ID" value="XM_018207385.1"/>
</dbReference>
<dbReference type="Pfam" id="PF08240">
    <property type="entry name" value="ADH_N"/>
    <property type="match status" value="1"/>
</dbReference>
<dbReference type="SUPFAM" id="SSF50129">
    <property type="entry name" value="GroES-like"/>
    <property type="match status" value="1"/>
</dbReference>
<evidence type="ECO:0000259" key="6">
    <source>
        <dbReference type="SMART" id="SM00829"/>
    </source>
</evidence>
<dbReference type="InterPro" id="IPR036291">
    <property type="entry name" value="NAD(P)-bd_dom_sf"/>
</dbReference>
<dbReference type="EMBL" id="KQ947408">
    <property type="protein sequence ID" value="KUJ20897.1"/>
    <property type="molecule type" value="Genomic_DNA"/>
</dbReference>
<evidence type="ECO:0000313" key="7">
    <source>
        <dbReference type="EMBL" id="KUJ20897.1"/>
    </source>
</evidence>
<keyword evidence="4" id="KW-0560">Oxidoreductase</keyword>
<dbReference type="InterPro" id="IPR002328">
    <property type="entry name" value="ADH_Zn_CS"/>
</dbReference>
<evidence type="ECO:0000256" key="4">
    <source>
        <dbReference type="ARBA" id="ARBA00023002"/>
    </source>
</evidence>
<sequence length="340" mass="36450">MAFQSLTYLAGDSDGRIHVKHSKRAIGGLEVLVRVSHSGVCGTDVHDRTSGCGLGHEGVGIVEKIGDCVTAVNVGTRVGWGWQFASCGHCRECVSGYRQYCPKSCGQKYGELEQGAFGDYVIKHQDFVYPIPEKIQSKYAGPLQCAGITVYEALDVAGAKPSDRIGIVGLGGLGHLAVQYARAWGCDPVVFSMNSAKKEDAYKLGAKEFHIMPSSIEGTLNVSEGVNVLLLCGGALPDLRLIMPTLARRATIVPLIIQGQPLVIPYMPFMLPGHRIIASTEASRSNHIAALTFAARHGIRPWIEEFPMSAAGLTKALDALKGGKIRYRAVLSIDTCSDLP</sequence>
<dbReference type="Gene3D" id="3.40.50.720">
    <property type="entry name" value="NAD(P)-binding Rossmann-like Domain"/>
    <property type="match status" value="1"/>
</dbReference>
<dbReference type="InterPro" id="IPR011032">
    <property type="entry name" value="GroES-like_sf"/>
</dbReference>
<dbReference type="PANTHER" id="PTHR42683">
    <property type="entry name" value="ALDEHYDE REDUCTASE"/>
    <property type="match status" value="1"/>
</dbReference>
<dbReference type="Pfam" id="PF00107">
    <property type="entry name" value="ADH_zinc_N"/>
    <property type="match status" value="1"/>
</dbReference>
<evidence type="ECO:0000313" key="8">
    <source>
        <dbReference type="Proteomes" id="UP000070700"/>
    </source>
</evidence>
<dbReference type="InterPro" id="IPR013154">
    <property type="entry name" value="ADH-like_N"/>
</dbReference>
<dbReference type="SUPFAM" id="SSF51735">
    <property type="entry name" value="NAD(P)-binding Rossmann-fold domains"/>
    <property type="match status" value="1"/>
</dbReference>
<keyword evidence="8" id="KW-1185">Reference proteome</keyword>
<dbReference type="InterPro" id="IPR013149">
    <property type="entry name" value="ADH-like_C"/>
</dbReference>
<feature type="domain" description="Enoyl reductase (ER)" evidence="6">
    <location>
        <begin position="11"/>
        <end position="291"/>
    </location>
</feature>
<dbReference type="SMART" id="SM00829">
    <property type="entry name" value="PKS_ER"/>
    <property type="match status" value="1"/>
</dbReference>
<keyword evidence="3 5" id="KW-0862">Zinc</keyword>
<dbReference type="FunFam" id="3.40.50.720:FF:000022">
    <property type="entry name" value="Cinnamyl alcohol dehydrogenase"/>
    <property type="match status" value="1"/>
</dbReference>